<reference evidence="3 4" key="1">
    <citation type="submission" date="2024-01" db="EMBL/GenBank/DDBJ databases">
        <title>The genomes of 5 underutilized Papilionoideae crops provide insights into root nodulation and disease resistanc.</title>
        <authorList>
            <person name="Jiang F."/>
        </authorList>
    </citation>
    <scope>NUCLEOTIDE SEQUENCE [LARGE SCALE GENOMIC DNA]</scope>
    <source>
        <strain evidence="3">JINMINGXINNONG_FW02</strain>
        <tissue evidence="3">Leaves</tissue>
    </source>
</reference>
<evidence type="ECO:0000313" key="4">
    <source>
        <dbReference type="Proteomes" id="UP001374584"/>
    </source>
</evidence>
<sequence>MFQREKFAAHNVNAVAAGRVEGPDTIKQITNRCIRIVKDIEAELSGCALCRQYKENFVHVGVLISADLALVHAQYYSAPRFSQLISVMSFPSCFIMPTAVKIAIFLVRLQSFHAPSNFDQPKKLVLECFNPIVDASSGRNLILAMVYGLETPFKPFFVSHFPFIFFLFSVSIKVSPTYRRNVRVLAVFNMLKFICGICGHASNIWHRYGKGYFQTLLSCIERLLAFLNVKNLVLSAAEEAESIWTDKFGFSMMKPDQVSFI</sequence>
<dbReference type="GO" id="GO:0045944">
    <property type="term" value="P:positive regulation of transcription by RNA polymerase II"/>
    <property type="evidence" value="ECO:0007669"/>
    <property type="project" value="TreeGrafter"/>
</dbReference>
<dbReference type="PANTHER" id="PTHR47025:SF28">
    <property type="entry name" value="ACYL-COA N-ACYLTRANSFERASE WITH RING_FYVE_PHD-TYPE ZINC FINGER DOMAIN-CONTAINING PROTEIN"/>
    <property type="match status" value="1"/>
</dbReference>
<feature type="transmembrane region" description="Helical" evidence="1">
    <location>
        <begin position="184"/>
        <end position="205"/>
    </location>
</feature>
<organism evidence="3 4">
    <name type="scientific">Phaseolus coccineus</name>
    <name type="common">Scarlet runner bean</name>
    <name type="synonym">Phaseolus multiflorus</name>
    <dbReference type="NCBI Taxonomy" id="3886"/>
    <lineage>
        <taxon>Eukaryota</taxon>
        <taxon>Viridiplantae</taxon>
        <taxon>Streptophyta</taxon>
        <taxon>Embryophyta</taxon>
        <taxon>Tracheophyta</taxon>
        <taxon>Spermatophyta</taxon>
        <taxon>Magnoliopsida</taxon>
        <taxon>eudicotyledons</taxon>
        <taxon>Gunneridae</taxon>
        <taxon>Pentapetalae</taxon>
        <taxon>rosids</taxon>
        <taxon>fabids</taxon>
        <taxon>Fabales</taxon>
        <taxon>Fabaceae</taxon>
        <taxon>Papilionoideae</taxon>
        <taxon>50 kb inversion clade</taxon>
        <taxon>NPAAA clade</taxon>
        <taxon>indigoferoid/millettioid clade</taxon>
        <taxon>Phaseoleae</taxon>
        <taxon>Phaseolus</taxon>
    </lineage>
</organism>
<accession>A0AAN9RRU5</accession>
<dbReference type="InterPro" id="IPR056511">
    <property type="entry name" value="IDM1_C"/>
</dbReference>
<evidence type="ECO:0000313" key="3">
    <source>
        <dbReference type="EMBL" id="KAK7378708.1"/>
    </source>
</evidence>
<keyword evidence="1" id="KW-1133">Transmembrane helix</keyword>
<dbReference type="Proteomes" id="UP001374584">
    <property type="component" value="Unassembled WGS sequence"/>
</dbReference>
<keyword evidence="1" id="KW-0812">Transmembrane</keyword>
<dbReference type="GO" id="GO:0005634">
    <property type="term" value="C:nucleus"/>
    <property type="evidence" value="ECO:0007669"/>
    <property type="project" value="TreeGrafter"/>
</dbReference>
<evidence type="ECO:0000259" key="2">
    <source>
        <dbReference type="Pfam" id="PF23209"/>
    </source>
</evidence>
<comment type="caution">
    <text evidence="3">The sequence shown here is derived from an EMBL/GenBank/DDBJ whole genome shotgun (WGS) entry which is preliminary data.</text>
</comment>
<proteinExistence type="predicted"/>
<feature type="transmembrane region" description="Helical" evidence="1">
    <location>
        <begin position="153"/>
        <end position="172"/>
    </location>
</feature>
<dbReference type="AlphaFoldDB" id="A0AAN9RRU5"/>
<keyword evidence="1" id="KW-0472">Membrane</keyword>
<feature type="transmembrane region" description="Helical" evidence="1">
    <location>
        <begin position="84"/>
        <end position="107"/>
    </location>
</feature>
<evidence type="ECO:0000256" key="1">
    <source>
        <dbReference type="SAM" id="Phobius"/>
    </source>
</evidence>
<dbReference type="GO" id="GO:0003682">
    <property type="term" value="F:chromatin binding"/>
    <property type="evidence" value="ECO:0007669"/>
    <property type="project" value="TreeGrafter"/>
</dbReference>
<name>A0AAN9RRU5_PHACN</name>
<protein>
    <recommendedName>
        <fullName evidence="2">Increased DNA methylation 1 C-terminal domain-containing protein</fullName>
    </recommendedName>
</protein>
<dbReference type="EMBL" id="JAYMYR010000002">
    <property type="protein sequence ID" value="KAK7378708.1"/>
    <property type="molecule type" value="Genomic_DNA"/>
</dbReference>
<dbReference type="GO" id="GO:0000977">
    <property type="term" value="F:RNA polymerase II transcription regulatory region sequence-specific DNA binding"/>
    <property type="evidence" value="ECO:0007669"/>
    <property type="project" value="TreeGrafter"/>
</dbReference>
<gene>
    <name evidence="3" type="ORF">VNO80_04154</name>
</gene>
<dbReference type="Pfam" id="PF23209">
    <property type="entry name" value="IDM1_C"/>
    <property type="match status" value="1"/>
</dbReference>
<keyword evidence="4" id="KW-1185">Reference proteome</keyword>
<feature type="domain" description="Increased DNA methylation 1 C-terminal" evidence="2">
    <location>
        <begin position="209"/>
        <end position="257"/>
    </location>
</feature>
<dbReference type="PANTHER" id="PTHR47025">
    <property type="entry name" value="AUTOIMMUNE REGULATOR"/>
    <property type="match status" value="1"/>
</dbReference>
<dbReference type="GO" id="GO:0042393">
    <property type="term" value="F:histone binding"/>
    <property type="evidence" value="ECO:0007669"/>
    <property type="project" value="TreeGrafter"/>
</dbReference>